<evidence type="ECO:0000313" key="4">
    <source>
        <dbReference type="Proteomes" id="UP001596439"/>
    </source>
</evidence>
<keyword evidence="2" id="KW-1133">Transmembrane helix</keyword>
<protein>
    <recommendedName>
        <fullName evidence="5">DUF4129 domain-containing protein</fullName>
    </recommendedName>
</protein>
<keyword evidence="2" id="KW-0472">Membrane</keyword>
<feature type="region of interest" description="Disordered" evidence="1">
    <location>
        <begin position="149"/>
        <end position="169"/>
    </location>
</feature>
<dbReference type="EMBL" id="JBHTCE010000001">
    <property type="protein sequence ID" value="MFC7389824.1"/>
    <property type="molecule type" value="Genomic_DNA"/>
</dbReference>
<sequence>MKQAKTIFVSGVLLSLLLVALISYSGQLGYRYYQSLDISGSDITSWVTDCHDKRKFLGIFEVTDVDFWCGEDKIIEENWRGVAVGSSSEGPDDKGGTPREKVNDELPSYGNPSSEETNSVSYLPFIITGLLILLGWWLWKRRRPSNKQSEVGELDIEDHSPVTADNSSEQINRTLHPLPASAIRQQLIHFEAALPPQKRRRPSETLSTWAKRIELDASLITYLETRYDNGEISQQREEAFIQQLDAYLLRTQKESNS</sequence>
<feature type="compositionally biased region" description="Basic and acidic residues" evidence="1">
    <location>
        <begin position="91"/>
        <end position="104"/>
    </location>
</feature>
<reference evidence="4" key="1">
    <citation type="journal article" date="2019" name="Int. J. Syst. Evol. Microbiol.">
        <title>The Global Catalogue of Microorganisms (GCM) 10K type strain sequencing project: providing services to taxonomists for standard genome sequencing and annotation.</title>
        <authorList>
            <consortium name="The Broad Institute Genomics Platform"/>
            <consortium name="The Broad Institute Genome Sequencing Center for Infectious Disease"/>
            <person name="Wu L."/>
            <person name="Ma J."/>
        </authorList>
    </citation>
    <scope>NUCLEOTIDE SEQUENCE [LARGE SCALE GENOMIC DNA]</scope>
    <source>
        <strain evidence="4">CCUG 55590</strain>
    </source>
</reference>
<proteinExistence type="predicted"/>
<evidence type="ECO:0000313" key="3">
    <source>
        <dbReference type="EMBL" id="MFC7389824.1"/>
    </source>
</evidence>
<keyword evidence="2" id="KW-0812">Transmembrane</keyword>
<keyword evidence="4" id="KW-1185">Reference proteome</keyword>
<evidence type="ECO:0000256" key="2">
    <source>
        <dbReference type="SAM" id="Phobius"/>
    </source>
</evidence>
<feature type="transmembrane region" description="Helical" evidence="2">
    <location>
        <begin position="120"/>
        <end position="139"/>
    </location>
</feature>
<evidence type="ECO:0008006" key="5">
    <source>
        <dbReference type="Google" id="ProtNLM"/>
    </source>
</evidence>
<evidence type="ECO:0000256" key="1">
    <source>
        <dbReference type="SAM" id="MobiDB-lite"/>
    </source>
</evidence>
<comment type="caution">
    <text evidence="3">The sequence shown here is derived from an EMBL/GenBank/DDBJ whole genome shotgun (WGS) entry which is preliminary data.</text>
</comment>
<dbReference type="Proteomes" id="UP001596439">
    <property type="component" value="Unassembled WGS sequence"/>
</dbReference>
<accession>A0ABW2PK21</accession>
<gene>
    <name evidence="3" type="ORF">ACFQO8_06670</name>
</gene>
<feature type="region of interest" description="Disordered" evidence="1">
    <location>
        <begin position="83"/>
        <end position="117"/>
    </location>
</feature>
<organism evidence="3 4">
    <name type="scientific">Exiguobacterium aestuarii</name>
    <dbReference type="NCBI Taxonomy" id="273527"/>
    <lineage>
        <taxon>Bacteria</taxon>
        <taxon>Bacillati</taxon>
        <taxon>Bacillota</taxon>
        <taxon>Bacilli</taxon>
        <taxon>Bacillales</taxon>
        <taxon>Bacillales Family XII. Incertae Sedis</taxon>
        <taxon>Exiguobacterium</taxon>
    </lineage>
</organism>
<dbReference type="RefSeq" id="WP_214788124.1">
    <property type="nucleotide sequence ID" value="NZ_JANIEL010000002.1"/>
</dbReference>
<name>A0ABW2PK21_9BACL</name>